<dbReference type="Pfam" id="PF03739">
    <property type="entry name" value="LptF_LptG"/>
    <property type="match status" value="1"/>
</dbReference>
<feature type="transmembrane region" description="Helical" evidence="9">
    <location>
        <begin position="105"/>
        <end position="124"/>
    </location>
</feature>
<keyword evidence="11" id="KW-1185">Reference proteome</keyword>
<dbReference type="InterPro" id="IPR030922">
    <property type="entry name" value="LptF"/>
</dbReference>
<dbReference type="AlphaFoldDB" id="A0A133XMP9"/>
<dbReference type="GO" id="GO:0043190">
    <property type="term" value="C:ATP-binding cassette (ABC) transporter complex"/>
    <property type="evidence" value="ECO:0007669"/>
    <property type="project" value="InterPro"/>
</dbReference>
<feature type="transmembrane region" description="Helical" evidence="9">
    <location>
        <begin position="52"/>
        <end position="76"/>
    </location>
</feature>
<keyword evidence="3" id="KW-0813">Transport</keyword>
<proteinExistence type="predicted"/>
<evidence type="ECO:0000256" key="8">
    <source>
        <dbReference type="ARBA" id="ARBA00023136"/>
    </source>
</evidence>
<evidence type="ECO:0000256" key="1">
    <source>
        <dbReference type="ARBA" id="ARBA00004429"/>
    </source>
</evidence>
<dbReference type="STRING" id="281362.AT959_03875"/>
<dbReference type="InterPro" id="IPR005495">
    <property type="entry name" value="LptG/LptF_permease"/>
</dbReference>
<protein>
    <recommendedName>
        <fullName evidence="2">Lipopolysaccharide export system permease protein LptF</fullName>
    </recommendedName>
</protein>
<keyword evidence="5" id="KW-0997">Cell inner membrane</keyword>
<dbReference type="Proteomes" id="UP000070186">
    <property type="component" value="Unassembled WGS sequence"/>
</dbReference>
<comment type="caution">
    <text evidence="10">The sequence shown here is derived from an EMBL/GenBank/DDBJ whole genome shotgun (WGS) entry which is preliminary data.</text>
</comment>
<dbReference type="GO" id="GO:0055085">
    <property type="term" value="P:transmembrane transport"/>
    <property type="evidence" value="ECO:0007669"/>
    <property type="project" value="InterPro"/>
</dbReference>
<evidence type="ECO:0000256" key="7">
    <source>
        <dbReference type="ARBA" id="ARBA00022989"/>
    </source>
</evidence>
<feature type="transmembrane region" description="Helical" evidence="9">
    <location>
        <begin position="12"/>
        <end position="32"/>
    </location>
</feature>
<dbReference type="EMBL" id="LODL01000007">
    <property type="protein sequence ID" value="KXB32204.1"/>
    <property type="molecule type" value="Genomic_DNA"/>
</dbReference>
<feature type="transmembrane region" description="Helical" evidence="9">
    <location>
        <begin position="265"/>
        <end position="287"/>
    </location>
</feature>
<evidence type="ECO:0000313" key="10">
    <source>
        <dbReference type="EMBL" id="KXB32204.1"/>
    </source>
</evidence>
<evidence type="ECO:0000256" key="5">
    <source>
        <dbReference type="ARBA" id="ARBA00022519"/>
    </source>
</evidence>
<dbReference type="RefSeq" id="WP_066880778.1">
    <property type="nucleotide sequence ID" value="NZ_LODL01000007.1"/>
</dbReference>
<dbReference type="NCBIfam" id="TIGR04407">
    <property type="entry name" value="LptF_YjgP"/>
    <property type="match status" value="1"/>
</dbReference>
<feature type="transmembrane region" description="Helical" evidence="9">
    <location>
        <begin position="324"/>
        <end position="346"/>
    </location>
</feature>
<organism evidence="10 11">
    <name type="scientific">Dechloromonas denitrificans</name>
    <dbReference type="NCBI Taxonomy" id="281362"/>
    <lineage>
        <taxon>Bacteria</taxon>
        <taxon>Pseudomonadati</taxon>
        <taxon>Pseudomonadota</taxon>
        <taxon>Betaproteobacteria</taxon>
        <taxon>Rhodocyclales</taxon>
        <taxon>Azonexaceae</taxon>
        <taxon>Dechloromonas</taxon>
    </lineage>
</organism>
<dbReference type="PANTHER" id="PTHR33529:SF7">
    <property type="entry name" value="LIPOPOLYSACCHARIDE EXPORT SYSTEM PERMEASE PROTEIN LPTF"/>
    <property type="match status" value="1"/>
</dbReference>
<keyword evidence="7 9" id="KW-1133">Transmembrane helix</keyword>
<sequence length="360" mass="40157">MIFERAARREFAQAAAGISVALLAILTSTQLIRLLKDAAGGRVAPEAVASLLGFAALNFMPILLSLTLFVAILLSLSRAYRDSEMVVWFSCGQPLTAWMRPVLRFSLPIVFAIAVLAGFLSPWANYNTAEYRQKLSARSDVSQVSPGTFREAKKGERVFFVEALAEDASQVGNVFVASVQEGKLGVVMSNSGYQEFAENGDRFVVLEHGRRYEVEPGTPEFKVMEFERYRVRTEDAEARPAERSPNRLPINELILEDSLQARGELVWRIGMPVSALILAFLAIPLSFVNPRAGRSANMLIAILIYAIYSNLISVSQAWVAQGKLSFWIGVWAVHALMLLPLLLLFYRRIAVRMPWQRRQS</sequence>
<evidence type="ECO:0000313" key="11">
    <source>
        <dbReference type="Proteomes" id="UP000070186"/>
    </source>
</evidence>
<keyword evidence="8 9" id="KW-0472">Membrane</keyword>
<evidence type="ECO:0000256" key="6">
    <source>
        <dbReference type="ARBA" id="ARBA00022692"/>
    </source>
</evidence>
<dbReference type="GO" id="GO:0015920">
    <property type="term" value="P:lipopolysaccharide transport"/>
    <property type="evidence" value="ECO:0007669"/>
    <property type="project" value="TreeGrafter"/>
</dbReference>
<keyword evidence="4" id="KW-1003">Cell membrane</keyword>
<accession>A0A133XMP9</accession>
<comment type="subcellular location">
    <subcellularLocation>
        <location evidence="1">Cell inner membrane</location>
        <topology evidence="1">Multi-pass membrane protein</topology>
    </subcellularLocation>
</comment>
<dbReference type="PANTHER" id="PTHR33529">
    <property type="entry name" value="SLR0882 PROTEIN-RELATED"/>
    <property type="match status" value="1"/>
</dbReference>
<reference evidence="10 11" key="1">
    <citation type="submission" date="2015-12" db="EMBL/GenBank/DDBJ databases">
        <title>Nitrous oxide reduction kinetics distinguish bacteria harboring typical versus atypical NosZ.</title>
        <authorList>
            <person name="Yoon S."/>
            <person name="Nissen S."/>
            <person name="Park D."/>
            <person name="Sanford R.A."/>
            <person name="Loeffler F.E."/>
        </authorList>
    </citation>
    <scope>NUCLEOTIDE SEQUENCE [LARGE SCALE GENOMIC DNA]</scope>
    <source>
        <strain evidence="10 11">ATCC BAA-841</strain>
    </source>
</reference>
<name>A0A133XMP9_9RHOO</name>
<evidence type="ECO:0000256" key="9">
    <source>
        <dbReference type="SAM" id="Phobius"/>
    </source>
</evidence>
<keyword evidence="6 9" id="KW-0812">Transmembrane</keyword>
<evidence type="ECO:0000256" key="3">
    <source>
        <dbReference type="ARBA" id="ARBA00022448"/>
    </source>
</evidence>
<gene>
    <name evidence="10" type="ORF">AT959_03875</name>
</gene>
<evidence type="ECO:0000256" key="4">
    <source>
        <dbReference type="ARBA" id="ARBA00022475"/>
    </source>
</evidence>
<feature type="transmembrane region" description="Helical" evidence="9">
    <location>
        <begin position="299"/>
        <end position="318"/>
    </location>
</feature>
<evidence type="ECO:0000256" key="2">
    <source>
        <dbReference type="ARBA" id="ARBA00014213"/>
    </source>
</evidence>